<evidence type="ECO:0000313" key="1">
    <source>
        <dbReference type="EMBL" id="MFD2114682.1"/>
    </source>
</evidence>
<gene>
    <name evidence="1" type="ORF">ACFSJH_02825</name>
</gene>
<dbReference type="InterPro" id="IPR018540">
    <property type="entry name" value="Spo0E-like"/>
</dbReference>
<sequence length="54" mass="6757">MKERIEIMRTELNSLSNRYCIHELEMQRKSQQLDQLINQYYKLHYKKKQQTVKV</sequence>
<dbReference type="Proteomes" id="UP001597362">
    <property type="component" value="Unassembled WGS sequence"/>
</dbReference>
<proteinExistence type="predicted"/>
<accession>A0ABW4YG95</accession>
<dbReference type="EMBL" id="JBHUHO010000008">
    <property type="protein sequence ID" value="MFD2114682.1"/>
    <property type="molecule type" value="Genomic_DNA"/>
</dbReference>
<evidence type="ECO:0000313" key="2">
    <source>
        <dbReference type="Proteomes" id="UP001597362"/>
    </source>
</evidence>
<comment type="caution">
    <text evidence="1">The sequence shown here is derived from an EMBL/GenBank/DDBJ whole genome shotgun (WGS) entry which is preliminary data.</text>
</comment>
<dbReference type="RefSeq" id="WP_377769701.1">
    <property type="nucleotide sequence ID" value="NZ_JBHUHO010000008.1"/>
</dbReference>
<dbReference type="InterPro" id="IPR037208">
    <property type="entry name" value="Spo0E-like_sf"/>
</dbReference>
<dbReference type="InterPro" id="IPR036638">
    <property type="entry name" value="HLH_DNA-bd_sf"/>
</dbReference>
<protein>
    <submittedName>
        <fullName evidence="1">Spo0E family sporulation regulatory protein-aspartic acid phosphatase</fullName>
    </submittedName>
</protein>
<dbReference type="Pfam" id="PF09388">
    <property type="entry name" value="SpoOE-like"/>
    <property type="match status" value="1"/>
</dbReference>
<name>A0ABW4YG95_9BACL</name>
<organism evidence="1 2">
    <name type="scientific">Paenibacillus yanchengensis</name>
    <dbReference type="NCBI Taxonomy" id="2035833"/>
    <lineage>
        <taxon>Bacteria</taxon>
        <taxon>Bacillati</taxon>
        <taxon>Bacillota</taxon>
        <taxon>Bacilli</taxon>
        <taxon>Bacillales</taxon>
        <taxon>Paenibacillaceae</taxon>
        <taxon>Paenibacillus</taxon>
    </lineage>
</organism>
<reference evidence="2" key="1">
    <citation type="journal article" date="2019" name="Int. J. Syst. Evol. Microbiol.">
        <title>The Global Catalogue of Microorganisms (GCM) 10K type strain sequencing project: providing services to taxonomists for standard genome sequencing and annotation.</title>
        <authorList>
            <consortium name="The Broad Institute Genomics Platform"/>
            <consortium name="The Broad Institute Genome Sequencing Center for Infectious Disease"/>
            <person name="Wu L."/>
            <person name="Ma J."/>
        </authorList>
    </citation>
    <scope>NUCLEOTIDE SEQUENCE [LARGE SCALE GENOMIC DNA]</scope>
    <source>
        <strain evidence="2">GH52</strain>
    </source>
</reference>
<dbReference type="Gene3D" id="4.10.280.10">
    <property type="entry name" value="Helix-loop-helix DNA-binding domain"/>
    <property type="match status" value="1"/>
</dbReference>
<dbReference type="SUPFAM" id="SSF140500">
    <property type="entry name" value="BAS1536-like"/>
    <property type="match status" value="1"/>
</dbReference>
<keyword evidence="2" id="KW-1185">Reference proteome</keyword>